<dbReference type="EMBL" id="KK734337">
    <property type="protein sequence ID" value="KFR06435.1"/>
    <property type="molecule type" value="Genomic_DNA"/>
</dbReference>
<feature type="non-terminal residue" evidence="1">
    <location>
        <position position="1"/>
    </location>
</feature>
<evidence type="ECO:0000313" key="1">
    <source>
        <dbReference type="EMBL" id="KFR06435.1"/>
    </source>
</evidence>
<proteinExistence type="predicted"/>
<dbReference type="Proteomes" id="UP000053605">
    <property type="component" value="Unassembled WGS sequence"/>
</dbReference>
<keyword evidence="2" id="KW-1185">Reference proteome</keyword>
<name>A0A091VUK4_OPIHO</name>
<sequence>RAVINLRKKGADVRHSPACSTSEQHLEKQDAYVAPGYLIFQTN</sequence>
<dbReference type="PhylomeDB" id="A0A091VUK4"/>
<evidence type="ECO:0000313" key="2">
    <source>
        <dbReference type="Proteomes" id="UP000053605"/>
    </source>
</evidence>
<dbReference type="AlphaFoldDB" id="A0A091VUK4"/>
<protein>
    <submittedName>
        <fullName evidence="1">Uncharacterized protein</fullName>
    </submittedName>
</protein>
<feature type="non-terminal residue" evidence="1">
    <location>
        <position position="43"/>
    </location>
</feature>
<organism evidence="1 2">
    <name type="scientific">Opisthocomus hoazin</name>
    <name type="common">Hoatzin</name>
    <name type="synonym">Phasianus hoazin</name>
    <dbReference type="NCBI Taxonomy" id="30419"/>
    <lineage>
        <taxon>Eukaryota</taxon>
        <taxon>Metazoa</taxon>
        <taxon>Chordata</taxon>
        <taxon>Craniata</taxon>
        <taxon>Vertebrata</taxon>
        <taxon>Euteleostomi</taxon>
        <taxon>Archelosauria</taxon>
        <taxon>Archosauria</taxon>
        <taxon>Dinosauria</taxon>
        <taxon>Saurischia</taxon>
        <taxon>Theropoda</taxon>
        <taxon>Coelurosauria</taxon>
        <taxon>Aves</taxon>
        <taxon>Neognathae</taxon>
        <taxon>Neoaves</taxon>
        <taxon>Opisthocomiformes</taxon>
        <taxon>Opisthocomidae</taxon>
        <taxon>Opisthocomus</taxon>
    </lineage>
</organism>
<gene>
    <name evidence="1" type="ORF">N306_04859</name>
</gene>
<accession>A0A091VUK4</accession>
<reference evidence="1 2" key="1">
    <citation type="submission" date="2014-04" db="EMBL/GenBank/DDBJ databases">
        <title>Genome evolution of avian class.</title>
        <authorList>
            <person name="Zhang G."/>
            <person name="Li C."/>
        </authorList>
    </citation>
    <scope>NUCLEOTIDE SEQUENCE [LARGE SCALE GENOMIC DNA]</scope>
    <source>
        <strain evidence="1">BGI_N306</strain>
    </source>
</reference>